<feature type="transmembrane region" description="Helical" evidence="1">
    <location>
        <begin position="20"/>
        <end position="39"/>
    </location>
</feature>
<dbReference type="EMBL" id="BAEN01000021">
    <property type="protein sequence ID" value="GAC13577.1"/>
    <property type="molecule type" value="Genomic_DNA"/>
</dbReference>
<organism evidence="2 3">
    <name type="scientific">Aliiglaciecola lipolytica E3</name>
    <dbReference type="NCBI Taxonomy" id="1127673"/>
    <lineage>
        <taxon>Bacteria</taxon>
        <taxon>Pseudomonadati</taxon>
        <taxon>Pseudomonadota</taxon>
        <taxon>Gammaproteobacteria</taxon>
        <taxon>Alteromonadales</taxon>
        <taxon>Alteromonadaceae</taxon>
        <taxon>Aliiglaciecola</taxon>
    </lineage>
</organism>
<keyword evidence="1" id="KW-0812">Transmembrane</keyword>
<gene>
    <name evidence="2" type="ORF">GLIP_0934</name>
</gene>
<keyword evidence="3" id="KW-1185">Reference proteome</keyword>
<dbReference type="AlphaFoldDB" id="K6Y5R3"/>
<proteinExistence type="predicted"/>
<keyword evidence="1" id="KW-1133">Transmembrane helix</keyword>
<protein>
    <submittedName>
        <fullName evidence="2">Uncharacterized protein</fullName>
    </submittedName>
</protein>
<dbReference type="STRING" id="1127673.GLIP_0934"/>
<sequence length="42" mass="4823">MLSFVRLFLKGKRIKCKVNLLIISILILFEQILSGFATVKDL</sequence>
<dbReference type="Proteomes" id="UP000006334">
    <property type="component" value="Unassembled WGS sequence"/>
</dbReference>
<evidence type="ECO:0000313" key="3">
    <source>
        <dbReference type="Proteomes" id="UP000006334"/>
    </source>
</evidence>
<accession>K6Y5R3</accession>
<comment type="caution">
    <text evidence="2">The sequence shown here is derived from an EMBL/GenBank/DDBJ whole genome shotgun (WGS) entry which is preliminary data.</text>
</comment>
<evidence type="ECO:0000313" key="2">
    <source>
        <dbReference type="EMBL" id="GAC13577.1"/>
    </source>
</evidence>
<reference evidence="2 3" key="1">
    <citation type="journal article" date="2017" name="Antonie Van Leeuwenhoek">
        <title>Rhizobium rhizosphaerae sp. nov., a novel species isolated from rice rhizosphere.</title>
        <authorList>
            <person name="Zhao J.J."/>
            <person name="Zhang J."/>
            <person name="Zhang R.J."/>
            <person name="Zhang C.W."/>
            <person name="Yin H.Q."/>
            <person name="Zhang X.X."/>
        </authorList>
    </citation>
    <scope>NUCLEOTIDE SEQUENCE [LARGE SCALE GENOMIC DNA]</scope>
    <source>
        <strain evidence="2 3">E3</strain>
    </source>
</reference>
<keyword evidence="1" id="KW-0472">Membrane</keyword>
<evidence type="ECO:0000256" key="1">
    <source>
        <dbReference type="SAM" id="Phobius"/>
    </source>
</evidence>
<name>K6Y5R3_9ALTE</name>